<dbReference type="Pfam" id="PF09844">
    <property type="entry name" value="DUF2071"/>
    <property type="match status" value="1"/>
</dbReference>
<proteinExistence type="predicted"/>
<accession>B9XPP1</accession>
<organism evidence="1 2">
    <name type="scientific">Pedosphaera parvula (strain Ellin514)</name>
    <dbReference type="NCBI Taxonomy" id="320771"/>
    <lineage>
        <taxon>Bacteria</taxon>
        <taxon>Pseudomonadati</taxon>
        <taxon>Verrucomicrobiota</taxon>
        <taxon>Pedosphaerae</taxon>
        <taxon>Pedosphaerales</taxon>
        <taxon>Pedosphaeraceae</taxon>
        <taxon>Pedosphaera</taxon>
    </lineage>
</organism>
<gene>
    <name evidence="1" type="ORF">Cflav_PD1364</name>
</gene>
<dbReference type="InterPro" id="IPR018644">
    <property type="entry name" value="DUF2071"/>
</dbReference>
<dbReference type="AlphaFoldDB" id="B9XPP1"/>
<dbReference type="OrthoDB" id="5492672at2"/>
<reference evidence="1 2" key="1">
    <citation type="journal article" date="2011" name="J. Bacteriol.">
        <title>Genome sequence of 'Pedosphaera parvula' Ellin514, an aerobic Verrucomicrobial isolate from pasture soil.</title>
        <authorList>
            <person name="Kant R."/>
            <person name="van Passel M.W."/>
            <person name="Sangwan P."/>
            <person name="Palva A."/>
            <person name="Lucas S."/>
            <person name="Copeland A."/>
            <person name="Lapidus A."/>
            <person name="Glavina Del Rio T."/>
            <person name="Dalin E."/>
            <person name="Tice H."/>
            <person name="Bruce D."/>
            <person name="Goodwin L."/>
            <person name="Pitluck S."/>
            <person name="Chertkov O."/>
            <person name="Larimer F.W."/>
            <person name="Land M.L."/>
            <person name="Hauser L."/>
            <person name="Brettin T.S."/>
            <person name="Detter J.C."/>
            <person name="Han S."/>
            <person name="de Vos W.M."/>
            <person name="Janssen P.H."/>
            <person name="Smidt H."/>
        </authorList>
    </citation>
    <scope>NUCLEOTIDE SEQUENCE [LARGE SCALE GENOMIC DNA]</scope>
    <source>
        <strain evidence="1 2">Ellin514</strain>
    </source>
</reference>
<comment type="caution">
    <text evidence="1">The sequence shown here is derived from an EMBL/GenBank/DDBJ whole genome shotgun (WGS) entry which is preliminary data.</text>
</comment>
<protein>
    <submittedName>
        <fullName evidence="1">Uncharacterized protein</fullName>
    </submittedName>
</protein>
<evidence type="ECO:0000313" key="1">
    <source>
        <dbReference type="EMBL" id="EEF58164.1"/>
    </source>
</evidence>
<dbReference type="EMBL" id="ABOX02000048">
    <property type="protein sequence ID" value="EEF58164.1"/>
    <property type="molecule type" value="Genomic_DNA"/>
</dbReference>
<dbReference type="RefSeq" id="WP_007417777.1">
    <property type="nucleotide sequence ID" value="NZ_ABOX02000048.1"/>
</dbReference>
<dbReference type="Proteomes" id="UP000003688">
    <property type="component" value="Unassembled WGS sequence"/>
</dbReference>
<name>B9XPP1_PEDPL</name>
<evidence type="ECO:0000313" key="2">
    <source>
        <dbReference type="Proteomes" id="UP000003688"/>
    </source>
</evidence>
<sequence>MKLPTIQGIIRRRILVNYRVDSVVMQRQLPEKFRPKLHNGFAIGGICLIKLEEIRPKGMPAFLGISSENAAHRVAVLWDDEQGKAQEGVYIPRRDTNSRLNQIAGGRFFPGEQHAAKFAVADDGEAVDFSLNSEDGQVAVAIQARTAKQLPKSSGFLTLEEASQFFEPGALGYSATKGGLKLDGIRLKTMNWKVEALDVERVRSSYFDEKSKFPEGSVSFDCALIMRNIEHEWHTEQELHV</sequence>
<keyword evidence="2" id="KW-1185">Reference proteome</keyword>
<dbReference type="STRING" id="320771.Cflav_PD1364"/>